<dbReference type="AlphaFoldDB" id="A0A6A6GH89"/>
<organism evidence="2 3">
    <name type="scientific">Elsinoe ampelina</name>
    <dbReference type="NCBI Taxonomy" id="302913"/>
    <lineage>
        <taxon>Eukaryota</taxon>
        <taxon>Fungi</taxon>
        <taxon>Dikarya</taxon>
        <taxon>Ascomycota</taxon>
        <taxon>Pezizomycotina</taxon>
        <taxon>Dothideomycetes</taxon>
        <taxon>Dothideomycetidae</taxon>
        <taxon>Myriangiales</taxon>
        <taxon>Elsinoaceae</taxon>
        <taxon>Elsinoe</taxon>
    </lineage>
</organism>
<reference evidence="3" key="1">
    <citation type="journal article" date="2020" name="Stud. Mycol.">
        <title>101 Dothideomycetes genomes: A test case for predicting lifestyles and emergence of pathogens.</title>
        <authorList>
            <person name="Haridas S."/>
            <person name="Albert R."/>
            <person name="Binder M."/>
            <person name="Bloem J."/>
            <person name="LaButti K."/>
            <person name="Salamov A."/>
            <person name="Andreopoulos B."/>
            <person name="Baker S."/>
            <person name="Barry K."/>
            <person name="Bills G."/>
            <person name="Bluhm B."/>
            <person name="Cannon C."/>
            <person name="Castanera R."/>
            <person name="Culley D."/>
            <person name="Daum C."/>
            <person name="Ezra D."/>
            <person name="Gonzalez J."/>
            <person name="Henrissat B."/>
            <person name="Kuo A."/>
            <person name="Liang C."/>
            <person name="Lipzen A."/>
            <person name="Lutzoni F."/>
            <person name="Magnuson J."/>
            <person name="Mondo S."/>
            <person name="Nolan M."/>
            <person name="Ohm R."/>
            <person name="Pangilinan J."/>
            <person name="Park H.-J."/>
            <person name="Ramirez L."/>
            <person name="Alfaro M."/>
            <person name="Sun H."/>
            <person name="Tritt A."/>
            <person name="Yoshinaga Y."/>
            <person name="Zwiers L.-H."/>
            <person name="Turgeon B."/>
            <person name="Goodwin S."/>
            <person name="Spatafora J."/>
            <person name="Crous P."/>
            <person name="Grigoriev I."/>
        </authorList>
    </citation>
    <scope>NUCLEOTIDE SEQUENCE [LARGE SCALE GENOMIC DNA]</scope>
    <source>
        <strain evidence="3">CECT 20119</strain>
    </source>
</reference>
<dbReference type="Proteomes" id="UP000799538">
    <property type="component" value="Unassembled WGS sequence"/>
</dbReference>
<accession>A0A6A6GH89</accession>
<keyword evidence="1" id="KW-0732">Signal</keyword>
<evidence type="ECO:0000256" key="1">
    <source>
        <dbReference type="SAM" id="SignalP"/>
    </source>
</evidence>
<proteinExistence type="predicted"/>
<dbReference type="OrthoDB" id="10264449at2759"/>
<name>A0A6A6GH89_9PEZI</name>
<feature type="chain" id="PRO_5025358901" description="SnoaL-like domain-containing protein" evidence="1">
    <location>
        <begin position="20"/>
        <end position="131"/>
    </location>
</feature>
<sequence length="131" mass="14535">MRSVIRLITVVLFFLLAEGNCTPYPNKSQIATIFSDLGTNAGYVKFITTVVEPNVTWTLMGTHPLAGLPYDNRFAWVTRWNKQGKIEEVITYFDSALVVARGITENEAPTYNYTSDRSAVVRGPVGLNCGI</sequence>
<keyword evidence="3" id="KW-1185">Reference proteome</keyword>
<gene>
    <name evidence="2" type="ORF">BDZ85DRAFT_280181</name>
</gene>
<evidence type="ECO:0008006" key="4">
    <source>
        <dbReference type="Google" id="ProtNLM"/>
    </source>
</evidence>
<feature type="signal peptide" evidence="1">
    <location>
        <begin position="1"/>
        <end position="19"/>
    </location>
</feature>
<evidence type="ECO:0000313" key="2">
    <source>
        <dbReference type="EMBL" id="KAF2224977.1"/>
    </source>
</evidence>
<dbReference type="EMBL" id="ML992504">
    <property type="protein sequence ID" value="KAF2224977.1"/>
    <property type="molecule type" value="Genomic_DNA"/>
</dbReference>
<dbReference type="InterPro" id="IPR032710">
    <property type="entry name" value="NTF2-like_dom_sf"/>
</dbReference>
<dbReference type="SUPFAM" id="SSF54427">
    <property type="entry name" value="NTF2-like"/>
    <property type="match status" value="1"/>
</dbReference>
<protein>
    <recommendedName>
        <fullName evidence="4">SnoaL-like domain-containing protein</fullName>
    </recommendedName>
</protein>
<evidence type="ECO:0000313" key="3">
    <source>
        <dbReference type="Proteomes" id="UP000799538"/>
    </source>
</evidence>
<dbReference type="Gene3D" id="3.10.450.50">
    <property type="match status" value="1"/>
</dbReference>